<dbReference type="Gene3D" id="6.10.140.1630">
    <property type="match status" value="1"/>
</dbReference>
<evidence type="ECO:0000256" key="1">
    <source>
        <dbReference type="ARBA" id="ARBA00004328"/>
    </source>
</evidence>
<sequence length="75" mass="7491">MPRKVISASGMPVQVATMDDVSAGDYTLPAATPTALGGVKQGDAVADSTATDAAALVTDFNSLLASLRNSGIIPE</sequence>
<dbReference type="Pfam" id="PF11133">
    <property type="entry name" value="Phage_head_fibr"/>
    <property type="match status" value="1"/>
</dbReference>
<dbReference type="Proteomes" id="UP001174867">
    <property type="component" value="Unassembled WGS sequence"/>
</dbReference>
<gene>
    <name evidence="3" type="ORF">Q0A17_04245</name>
</gene>
<organism evidence="3 4">
    <name type="scientific">Citrobacter enshiensis</name>
    <dbReference type="NCBI Taxonomy" id="2971264"/>
    <lineage>
        <taxon>Bacteria</taxon>
        <taxon>Pseudomonadati</taxon>
        <taxon>Pseudomonadota</taxon>
        <taxon>Gammaproteobacteria</taxon>
        <taxon>Enterobacterales</taxon>
        <taxon>Enterobacteriaceae</taxon>
        <taxon>Citrobacter</taxon>
    </lineage>
</organism>
<dbReference type="InterPro" id="IPR022741">
    <property type="entry name" value="Phage_B103_Gp8"/>
</dbReference>
<proteinExistence type="predicted"/>
<protein>
    <submittedName>
        <fullName evidence="3">Head fiber protein</fullName>
    </submittedName>
</protein>
<comment type="caution">
    <text evidence="3">The sequence shown here is derived from an EMBL/GenBank/DDBJ whole genome shotgun (WGS) entry which is preliminary data.</text>
</comment>
<evidence type="ECO:0000256" key="2">
    <source>
        <dbReference type="ARBA" id="ARBA00022581"/>
    </source>
</evidence>
<reference evidence="3 4" key="1">
    <citation type="submission" date="2023-07" db="EMBL/GenBank/DDBJ databases">
        <title>Citrobacter selenititolerans sp. nov., isolated from seleniferous soil.</title>
        <authorList>
            <person name="Zhang S."/>
            <person name="Li K."/>
            <person name="Peng J."/>
            <person name="Wang H."/>
            <person name="Sun J."/>
            <person name="Guo Y."/>
        </authorList>
    </citation>
    <scope>NUCLEOTIDE SEQUENCE [LARGE SCALE GENOMIC DNA]</scope>
    <source>
        <strain evidence="3 4">S2-9</strain>
    </source>
</reference>
<evidence type="ECO:0000313" key="3">
    <source>
        <dbReference type="EMBL" id="MDN8598633.1"/>
    </source>
</evidence>
<dbReference type="EMBL" id="JAUJYW010000002">
    <property type="protein sequence ID" value="MDN8598633.1"/>
    <property type="molecule type" value="Genomic_DNA"/>
</dbReference>
<dbReference type="RefSeq" id="WP_301697141.1">
    <property type="nucleotide sequence ID" value="NZ_JAUJYW010000002.1"/>
</dbReference>
<comment type="subcellular location">
    <subcellularLocation>
        <location evidence="1">Virion</location>
    </subcellularLocation>
</comment>
<accession>A0ABT8PQW0</accession>
<keyword evidence="4" id="KW-1185">Reference proteome</keyword>
<evidence type="ECO:0000313" key="4">
    <source>
        <dbReference type="Proteomes" id="UP001174867"/>
    </source>
</evidence>
<name>A0ABT8PQW0_9ENTR</name>
<keyword evidence="2" id="KW-0945">Host-virus interaction</keyword>